<dbReference type="InterPro" id="IPR006683">
    <property type="entry name" value="Thioestr_dom"/>
</dbReference>
<dbReference type="InterPro" id="IPR052061">
    <property type="entry name" value="PTE-AB_protein"/>
</dbReference>
<protein>
    <recommendedName>
        <fullName evidence="1">Thioesterase domain-containing protein</fullName>
    </recommendedName>
</protein>
<dbReference type="Pfam" id="PF03061">
    <property type="entry name" value="4HBT"/>
    <property type="match status" value="1"/>
</dbReference>
<sequence>MERRNLRSEPDPKIKAQFKDTPWAISLFNDPILIPFTNDSRVPKSHTGDSFCAQTLNTPTTISAWQSFHRLPSSSSPSASNQSTETLTVMKLGSALNGHPDICHGGFVSLLLDEVIGSAVEERRPRDKSMMTAFLKVDYKKPVKTPATVLCRAWCERGEGRKMWGRGSVEDGMGGVFAVGEALFLVVEKLGGAKL</sequence>
<name>A0A132B2D3_MOLSC</name>
<keyword evidence="3" id="KW-1185">Reference proteome</keyword>
<dbReference type="KEGG" id="psco:LY89DRAFT_769369"/>
<reference evidence="2 3" key="1">
    <citation type="submission" date="2015-10" db="EMBL/GenBank/DDBJ databases">
        <title>Full genome of DAOMC 229536 Phialocephala scopiformis, a fungal endophyte of spruce producing the potent anti-insectan compound rugulosin.</title>
        <authorList>
            <consortium name="DOE Joint Genome Institute"/>
            <person name="Walker A.K."/>
            <person name="Frasz S.L."/>
            <person name="Seifert K.A."/>
            <person name="Miller J.D."/>
            <person name="Mondo S.J."/>
            <person name="Labutti K."/>
            <person name="Lipzen A."/>
            <person name="Dockter R."/>
            <person name="Kennedy M."/>
            <person name="Grigoriev I.V."/>
            <person name="Spatafora J.W."/>
        </authorList>
    </citation>
    <scope>NUCLEOTIDE SEQUENCE [LARGE SCALE GENOMIC DNA]</scope>
    <source>
        <strain evidence="2 3">CBS 120377</strain>
    </source>
</reference>
<dbReference type="Gene3D" id="3.10.129.10">
    <property type="entry name" value="Hotdog Thioesterase"/>
    <property type="match status" value="1"/>
</dbReference>
<evidence type="ECO:0000313" key="2">
    <source>
        <dbReference type="EMBL" id="KUJ06481.1"/>
    </source>
</evidence>
<proteinExistence type="predicted"/>
<dbReference type="EMBL" id="KQ947446">
    <property type="protein sequence ID" value="KUJ06481.1"/>
    <property type="molecule type" value="Genomic_DNA"/>
</dbReference>
<dbReference type="SUPFAM" id="SSF54637">
    <property type="entry name" value="Thioesterase/thiol ester dehydrase-isomerase"/>
    <property type="match status" value="1"/>
</dbReference>
<gene>
    <name evidence="2" type="ORF">LY89DRAFT_769369</name>
</gene>
<dbReference type="GeneID" id="28831541"/>
<organism evidence="2 3">
    <name type="scientific">Mollisia scopiformis</name>
    <name type="common">Conifer needle endophyte fungus</name>
    <name type="synonym">Phialocephala scopiformis</name>
    <dbReference type="NCBI Taxonomy" id="149040"/>
    <lineage>
        <taxon>Eukaryota</taxon>
        <taxon>Fungi</taxon>
        <taxon>Dikarya</taxon>
        <taxon>Ascomycota</taxon>
        <taxon>Pezizomycotina</taxon>
        <taxon>Leotiomycetes</taxon>
        <taxon>Helotiales</taxon>
        <taxon>Mollisiaceae</taxon>
        <taxon>Mollisia</taxon>
    </lineage>
</organism>
<dbReference type="OrthoDB" id="506431at2759"/>
<dbReference type="AlphaFoldDB" id="A0A132B2D3"/>
<dbReference type="PANTHER" id="PTHR47260:SF3">
    <property type="entry name" value="THIOESTERASE FAMILY PROTEIN (AFU_ORTHOLOGUE AFUA_7G03960)"/>
    <property type="match status" value="1"/>
</dbReference>
<dbReference type="InParanoid" id="A0A132B2D3"/>
<dbReference type="InterPro" id="IPR029069">
    <property type="entry name" value="HotDog_dom_sf"/>
</dbReference>
<dbReference type="CDD" id="cd03443">
    <property type="entry name" value="PaaI_thioesterase"/>
    <property type="match status" value="1"/>
</dbReference>
<feature type="domain" description="Thioesterase" evidence="1">
    <location>
        <begin position="102"/>
        <end position="166"/>
    </location>
</feature>
<dbReference type="PANTHER" id="PTHR47260">
    <property type="entry name" value="UPF0644 PROTEIN PB2B4.06"/>
    <property type="match status" value="1"/>
</dbReference>
<dbReference type="Proteomes" id="UP000070700">
    <property type="component" value="Unassembled WGS sequence"/>
</dbReference>
<accession>A0A132B2D3</accession>
<evidence type="ECO:0000313" key="3">
    <source>
        <dbReference type="Proteomes" id="UP000070700"/>
    </source>
</evidence>
<dbReference type="RefSeq" id="XP_018060836.1">
    <property type="nucleotide sequence ID" value="XM_018221815.1"/>
</dbReference>
<evidence type="ECO:0000259" key="1">
    <source>
        <dbReference type="Pfam" id="PF03061"/>
    </source>
</evidence>